<accession>G7K0J6</accession>
<evidence type="ECO:0000256" key="1">
    <source>
        <dbReference type="SAM" id="MobiDB-lite"/>
    </source>
</evidence>
<organism evidence="2 4">
    <name type="scientific">Medicago truncatula</name>
    <name type="common">Barrel medic</name>
    <name type="synonym">Medicago tribuloides</name>
    <dbReference type="NCBI Taxonomy" id="3880"/>
    <lineage>
        <taxon>Eukaryota</taxon>
        <taxon>Viridiplantae</taxon>
        <taxon>Streptophyta</taxon>
        <taxon>Embryophyta</taxon>
        <taxon>Tracheophyta</taxon>
        <taxon>Spermatophyta</taxon>
        <taxon>Magnoliopsida</taxon>
        <taxon>eudicotyledons</taxon>
        <taxon>Gunneridae</taxon>
        <taxon>Pentapetalae</taxon>
        <taxon>rosids</taxon>
        <taxon>fabids</taxon>
        <taxon>Fabales</taxon>
        <taxon>Fabaceae</taxon>
        <taxon>Papilionoideae</taxon>
        <taxon>50 kb inversion clade</taxon>
        <taxon>NPAAA clade</taxon>
        <taxon>Hologalegina</taxon>
        <taxon>IRL clade</taxon>
        <taxon>Trifolieae</taxon>
        <taxon>Medicago</taxon>
    </lineage>
</organism>
<proteinExistence type="predicted"/>
<reference evidence="2 4" key="2">
    <citation type="journal article" date="2014" name="BMC Genomics">
        <title>An improved genome release (version Mt4.0) for the model legume Medicago truncatula.</title>
        <authorList>
            <person name="Tang H."/>
            <person name="Krishnakumar V."/>
            <person name="Bidwell S."/>
            <person name="Rosen B."/>
            <person name="Chan A."/>
            <person name="Zhou S."/>
            <person name="Gentzbittel L."/>
            <person name="Childs K.L."/>
            <person name="Yandell M."/>
            <person name="Gundlach H."/>
            <person name="Mayer K.F."/>
            <person name="Schwartz D.C."/>
            <person name="Town C.D."/>
        </authorList>
    </citation>
    <scope>GENOME REANNOTATION</scope>
    <source>
        <strain evidence="3 4">cv. Jemalong A17</strain>
    </source>
</reference>
<protein>
    <submittedName>
        <fullName evidence="2 3">Uncharacterized protein</fullName>
    </submittedName>
</protein>
<name>G7K0J6_MEDTR</name>
<reference evidence="2 4" key="1">
    <citation type="journal article" date="2011" name="Nature">
        <title>The Medicago genome provides insight into the evolution of rhizobial symbioses.</title>
        <authorList>
            <person name="Young N.D."/>
            <person name="Debelle F."/>
            <person name="Oldroyd G.E."/>
            <person name="Geurts R."/>
            <person name="Cannon S.B."/>
            <person name="Udvardi M.K."/>
            <person name="Benedito V.A."/>
            <person name="Mayer K.F."/>
            <person name="Gouzy J."/>
            <person name="Schoof H."/>
            <person name="Van de Peer Y."/>
            <person name="Proost S."/>
            <person name="Cook D.R."/>
            <person name="Meyers B.C."/>
            <person name="Spannagl M."/>
            <person name="Cheung F."/>
            <person name="De Mita S."/>
            <person name="Krishnakumar V."/>
            <person name="Gundlach H."/>
            <person name="Zhou S."/>
            <person name="Mudge J."/>
            <person name="Bharti A.K."/>
            <person name="Murray J.D."/>
            <person name="Naoumkina M.A."/>
            <person name="Rosen B."/>
            <person name="Silverstein K.A."/>
            <person name="Tang H."/>
            <person name="Rombauts S."/>
            <person name="Zhao P.X."/>
            <person name="Zhou P."/>
            <person name="Barbe V."/>
            <person name="Bardou P."/>
            <person name="Bechner M."/>
            <person name="Bellec A."/>
            <person name="Berger A."/>
            <person name="Berges H."/>
            <person name="Bidwell S."/>
            <person name="Bisseling T."/>
            <person name="Choisne N."/>
            <person name="Couloux A."/>
            <person name="Denny R."/>
            <person name="Deshpande S."/>
            <person name="Dai X."/>
            <person name="Doyle J.J."/>
            <person name="Dudez A.M."/>
            <person name="Farmer A.D."/>
            <person name="Fouteau S."/>
            <person name="Franken C."/>
            <person name="Gibelin C."/>
            <person name="Gish J."/>
            <person name="Goldstein S."/>
            <person name="Gonzalez A.J."/>
            <person name="Green P.J."/>
            <person name="Hallab A."/>
            <person name="Hartog M."/>
            <person name="Hua A."/>
            <person name="Humphray S.J."/>
            <person name="Jeong D.H."/>
            <person name="Jing Y."/>
            <person name="Jocker A."/>
            <person name="Kenton S.M."/>
            <person name="Kim D.J."/>
            <person name="Klee K."/>
            <person name="Lai H."/>
            <person name="Lang C."/>
            <person name="Lin S."/>
            <person name="Macmil S.L."/>
            <person name="Magdelenat G."/>
            <person name="Matthews L."/>
            <person name="McCorrison J."/>
            <person name="Monaghan E.L."/>
            <person name="Mun J.H."/>
            <person name="Najar F.Z."/>
            <person name="Nicholson C."/>
            <person name="Noirot C."/>
            <person name="O'Bleness M."/>
            <person name="Paule C.R."/>
            <person name="Poulain J."/>
            <person name="Prion F."/>
            <person name="Qin B."/>
            <person name="Qu C."/>
            <person name="Retzel E.F."/>
            <person name="Riddle C."/>
            <person name="Sallet E."/>
            <person name="Samain S."/>
            <person name="Samson N."/>
            <person name="Sanders I."/>
            <person name="Saurat O."/>
            <person name="Scarpelli C."/>
            <person name="Schiex T."/>
            <person name="Segurens B."/>
            <person name="Severin A.J."/>
            <person name="Sherrier D.J."/>
            <person name="Shi R."/>
            <person name="Sims S."/>
            <person name="Singer S.R."/>
            <person name="Sinharoy S."/>
            <person name="Sterck L."/>
            <person name="Viollet A."/>
            <person name="Wang B.B."/>
            <person name="Wang K."/>
            <person name="Wang M."/>
            <person name="Wang X."/>
            <person name="Warfsmann J."/>
            <person name="Weissenbach J."/>
            <person name="White D.D."/>
            <person name="White J.D."/>
            <person name="Wiley G.B."/>
            <person name="Wincker P."/>
            <person name="Xing Y."/>
            <person name="Yang L."/>
            <person name="Yao Z."/>
            <person name="Ying F."/>
            <person name="Zhai J."/>
            <person name="Zhou L."/>
            <person name="Zuber A."/>
            <person name="Denarie J."/>
            <person name="Dixon R.A."/>
            <person name="May G.D."/>
            <person name="Schwartz D.C."/>
            <person name="Rogers J."/>
            <person name="Quetier F."/>
            <person name="Town C.D."/>
            <person name="Roe B.A."/>
        </authorList>
    </citation>
    <scope>NUCLEOTIDE SEQUENCE [LARGE SCALE GENOMIC DNA]</scope>
    <source>
        <strain evidence="2">A17</strain>
        <strain evidence="3 4">cv. Jemalong A17</strain>
    </source>
</reference>
<dbReference type="EMBL" id="CM001221">
    <property type="protein sequence ID" value="AES97565.1"/>
    <property type="molecule type" value="Genomic_DNA"/>
</dbReference>
<reference evidence="3" key="3">
    <citation type="submission" date="2015-04" db="UniProtKB">
        <authorList>
            <consortium name="EnsemblPlants"/>
        </authorList>
    </citation>
    <scope>IDENTIFICATION</scope>
    <source>
        <strain evidence="3">cv. Jemalong A17</strain>
    </source>
</reference>
<sequence>MLHFFRGRSPNKMLNTLAIGRLPRVLPGAESPANLLIANDLVRGLAPGKCAPSKGPGSTPEDNGDDSDDSSKEHYPPFIMPKKMTNFKWLLGARFGTKDEFKEAITNYAIYDMTCLKRFKN</sequence>
<evidence type="ECO:0000313" key="2">
    <source>
        <dbReference type="EMBL" id="AES97565.1"/>
    </source>
</evidence>
<dbReference type="PaxDb" id="3880-AES97565"/>
<keyword evidence="4" id="KW-1185">Reference proteome</keyword>
<evidence type="ECO:0000313" key="4">
    <source>
        <dbReference type="Proteomes" id="UP000002051"/>
    </source>
</evidence>
<dbReference type="EnsemblPlants" id="AES97565">
    <property type="protein sequence ID" value="AES97565"/>
    <property type="gene ID" value="MTR_5g056120"/>
</dbReference>
<feature type="region of interest" description="Disordered" evidence="1">
    <location>
        <begin position="48"/>
        <end position="78"/>
    </location>
</feature>
<dbReference type="HOGENOM" id="CLU_2041533_0_0_1"/>
<evidence type="ECO:0000313" key="3">
    <source>
        <dbReference type="EnsemblPlants" id="AES97565"/>
    </source>
</evidence>
<gene>
    <name evidence="2" type="ordered locus">MTR_5g056120</name>
</gene>
<dbReference type="AlphaFoldDB" id="G7K0J6"/>
<dbReference type="Proteomes" id="UP000002051">
    <property type="component" value="Chromosome 5"/>
</dbReference>